<gene>
    <name evidence="2" type="ORF">JYZ213_LOCUS7860</name>
</gene>
<dbReference type="Proteomes" id="UP000663845">
    <property type="component" value="Unassembled WGS sequence"/>
</dbReference>
<protein>
    <submittedName>
        <fullName evidence="2">Uncharacterized protein</fullName>
    </submittedName>
</protein>
<evidence type="ECO:0000313" key="3">
    <source>
        <dbReference type="Proteomes" id="UP000663845"/>
    </source>
</evidence>
<organism evidence="2 3">
    <name type="scientific">Adineta steineri</name>
    <dbReference type="NCBI Taxonomy" id="433720"/>
    <lineage>
        <taxon>Eukaryota</taxon>
        <taxon>Metazoa</taxon>
        <taxon>Spiralia</taxon>
        <taxon>Gnathifera</taxon>
        <taxon>Rotifera</taxon>
        <taxon>Eurotatoria</taxon>
        <taxon>Bdelloidea</taxon>
        <taxon>Adinetida</taxon>
        <taxon>Adinetidae</taxon>
        <taxon>Adineta</taxon>
    </lineage>
</organism>
<keyword evidence="1" id="KW-0472">Membrane</keyword>
<comment type="caution">
    <text evidence="2">The sequence shown here is derived from an EMBL/GenBank/DDBJ whole genome shotgun (WGS) entry which is preliminary data.</text>
</comment>
<dbReference type="EMBL" id="CAJNOG010000052">
    <property type="protein sequence ID" value="CAF0850307.1"/>
    <property type="molecule type" value="Genomic_DNA"/>
</dbReference>
<accession>A0A813W5K5</accession>
<evidence type="ECO:0000256" key="1">
    <source>
        <dbReference type="SAM" id="Phobius"/>
    </source>
</evidence>
<name>A0A813W5K5_9BILA</name>
<keyword evidence="1" id="KW-0812">Transmembrane</keyword>
<feature type="transmembrane region" description="Helical" evidence="1">
    <location>
        <begin position="12"/>
        <end position="35"/>
    </location>
</feature>
<keyword evidence="1" id="KW-1133">Transmembrane helix</keyword>
<dbReference type="AlphaFoldDB" id="A0A813W5K5"/>
<proteinExistence type="predicted"/>
<reference evidence="2" key="1">
    <citation type="submission" date="2021-02" db="EMBL/GenBank/DDBJ databases">
        <authorList>
            <person name="Nowell W R."/>
        </authorList>
    </citation>
    <scope>NUCLEOTIDE SEQUENCE</scope>
</reference>
<evidence type="ECO:0000313" key="2">
    <source>
        <dbReference type="EMBL" id="CAF0850307.1"/>
    </source>
</evidence>
<sequence>MFIGHRRYRNFIWARYICRLFFIVFITTFIVQYIFRKLSTTNPIRDVDRSVQITTKISIVNPPHVVFSNRYKRESLYINLTQWKQSLCSEKADRRGPHQKVLTYSIFGPESRKFENEKFTWDKHIELLTPLVLEATQLFPDWIIRLYVDFRGSSEAHRQNLFQFSNVDVCDMHHLPVFNSSLLDFLPGRLWRFICIFDPFVDFVLSRDLDSPLIERDLDTIKPWLSSKEEDKFFHIVRDHPQHNTEILAGTWGAAPSRAREKLFNLFYPMLKPRLSIRLDGMGDQYFLTRNVWPHVRSGALVFDSYLCQLYGGQPFPSQRPNPSCFVGCYRPCCNGSNDEISLYTIKIPCPVACRSTDHLDWTYC</sequence>